<keyword evidence="2" id="KW-1185">Reference proteome</keyword>
<dbReference type="RefSeq" id="WP_191175871.1">
    <property type="nucleotide sequence ID" value="NZ_JACWMW010000002.1"/>
</dbReference>
<evidence type="ECO:0000313" key="1">
    <source>
        <dbReference type="EMBL" id="MBD1386027.1"/>
    </source>
</evidence>
<accession>A0ABR7X891</accession>
<proteinExistence type="predicted"/>
<sequence>MKKLFYLLILLSACKSNPDKKLEATVQPDSSGAMRPADTTFLLKEAQKGFYHAVFIEKNRESKVYKRLLDFKYDHYDSIAYNENYKILKVKFKKPLKKYDVASLGQDWLPLYAYKGKYYLYAPSDWGNTGRRRLTDSTLTYWSVDGPDLKPLLSFKKINDSKYSLTSQPFYQFVKKSNINIYIIDPKNKVAVWEDTALPADYRYGLYVPVQFAQNFDMVHNYCKTDKMPEFVFDKIDFKALIKGFN</sequence>
<gene>
    <name evidence="1" type="ORF">IDJ75_12105</name>
</gene>
<comment type="caution">
    <text evidence="1">The sequence shown here is derived from an EMBL/GenBank/DDBJ whole genome shotgun (WGS) entry which is preliminary data.</text>
</comment>
<dbReference type="EMBL" id="JACWMW010000002">
    <property type="protein sequence ID" value="MBD1386027.1"/>
    <property type="molecule type" value="Genomic_DNA"/>
</dbReference>
<protein>
    <submittedName>
        <fullName evidence="1">Uncharacterized protein</fullName>
    </submittedName>
</protein>
<reference evidence="1 2" key="1">
    <citation type="submission" date="2020-09" db="EMBL/GenBank/DDBJ databases">
        <title>Novel species of Mucilaginibacter isolated from a glacier on the Tibetan Plateau.</title>
        <authorList>
            <person name="Liu Q."/>
            <person name="Xin Y.-H."/>
        </authorList>
    </citation>
    <scope>NUCLEOTIDE SEQUENCE [LARGE SCALE GENOMIC DNA]</scope>
    <source>
        <strain evidence="1 2">CGMCC 1.13878</strain>
    </source>
</reference>
<name>A0ABR7X891_9SPHI</name>
<evidence type="ECO:0000313" key="2">
    <source>
        <dbReference type="Proteomes" id="UP000618754"/>
    </source>
</evidence>
<organism evidence="1 2">
    <name type="scientific">Mucilaginibacter rigui</name>
    <dbReference type="NCBI Taxonomy" id="534635"/>
    <lineage>
        <taxon>Bacteria</taxon>
        <taxon>Pseudomonadati</taxon>
        <taxon>Bacteroidota</taxon>
        <taxon>Sphingobacteriia</taxon>
        <taxon>Sphingobacteriales</taxon>
        <taxon>Sphingobacteriaceae</taxon>
        <taxon>Mucilaginibacter</taxon>
    </lineage>
</organism>
<dbReference type="Proteomes" id="UP000618754">
    <property type="component" value="Unassembled WGS sequence"/>
</dbReference>